<feature type="compositionally biased region" description="Basic and acidic residues" evidence="2">
    <location>
        <begin position="1071"/>
        <end position="1082"/>
    </location>
</feature>
<feature type="compositionally biased region" description="Basic and acidic residues" evidence="2">
    <location>
        <begin position="259"/>
        <end position="275"/>
    </location>
</feature>
<evidence type="ECO:0000256" key="1">
    <source>
        <dbReference type="SAM" id="Coils"/>
    </source>
</evidence>
<dbReference type="PANTHER" id="PTHR35358">
    <property type="entry name" value="OS06G0711100 PROTEIN"/>
    <property type="match status" value="1"/>
</dbReference>
<dbReference type="InterPro" id="IPR007942">
    <property type="entry name" value="PLipase-like"/>
</dbReference>
<feature type="compositionally biased region" description="Basic and acidic residues" evidence="2">
    <location>
        <begin position="1017"/>
        <end position="1033"/>
    </location>
</feature>
<feature type="compositionally biased region" description="Basic and acidic residues" evidence="2">
    <location>
        <begin position="962"/>
        <end position="976"/>
    </location>
</feature>
<feature type="region of interest" description="Disordered" evidence="2">
    <location>
        <begin position="938"/>
        <end position="1095"/>
    </location>
</feature>
<feature type="region of interest" description="Disordered" evidence="2">
    <location>
        <begin position="150"/>
        <end position="532"/>
    </location>
</feature>
<reference evidence="3 4" key="1">
    <citation type="submission" date="2021-05" db="EMBL/GenBank/DDBJ databases">
        <title>Genome Assembly of Synthetic Allotetraploid Brassica napus Reveals Homoeologous Exchanges between Subgenomes.</title>
        <authorList>
            <person name="Davis J.T."/>
        </authorList>
    </citation>
    <scope>NUCLEOTIDE SEQUENCE [LARGE SCALE GENOMIC DNA]</scope>
    <source>
        <strain evidence="4">cv. Da-Ae</strain>
        <tissue evidence="3">Seedling</tissue>
    </source>
</reference>
<feature type="compositionally biased region" description="Basic and acidic residues" evidence="2">
    <location>
        <begin position="480"/>
        <end position="492"/>
    </location>
</feature>
<feature type="compositionally biased region" description="Pro residues" evidence="2">
    <location>
        <begin position="163"/>
        <end position="177"/>
    </location>
</feature>
<feature type="compositionally biased region" description="Basic and acidic residues" evidence="2">
    <location>
        <begin position="295"/>
        <end position="309"/>
    </location>
</feature>
<accession>A0ABQ7WZH4</accession>
<dbReference type="Pfam" id="PF05278">
    <property type="entry name" value="PEARLI-4"/>
    <property type="match status" value="2"/>
</dbReference>
<proteinExistence type="predicted"/>
<feature type="compositionally biased region" description="Polar residues" evidence="2">
    <location>
        <begin position="1052"/>
        <end position="1070"/>
    </location>
</feature>
<evidence type="ECO:0000256" key="2">
    <source>
        <dbReference type="SAM" id="MobiDB-lite"/>
    </source>
</evidence>
<protein>
    <submittedName>
        <fullName evidence="3">Uncharacterized protein</fullName>
    </submittedName>
</protein>
<name>A0ABQ7WZH4_BRANA</name>
<keyword evidence="1" id="KW-0175">Coiled coil</keyword>
<evidence type="ECO:0000313" key="4">
    <source>
        <dbReference type="Proteomes" id="UP000824890"/>
    </source>
</evidence>
<feature type="compositionally biased region" description="Basic and acidic residues" evidence="2">
    <location>
        <begin position="386"/>
        <end position="395"/>
    </location>
</feature>
<dbReference type="EMBL" id="JAGKQM010002654">
    <property type="protein sequence ID" value="KAH0849069.1"/>
    <property type="molecule type" value="Genomic_DNA"/>
</dbReference>
<feature type="compositionally biased region" description="Basic and acidic residues" evidence="2">
    <location>
        <begin position="986"/>
        <end position="1009"/>
    </location>
</feature>
<feature type="compositionally biased region" description="Basic and acidic residues" evidence="2">
    <location>
        <begin position="341"/>
        <end position="360"/>
    </location>
</feature>
<gene>
    <name evidence="3" type="ORF">HID58_090436</name>
</gene>
<keyword evidence="4" id="KW-1185">Reference proteome</keyword>
<dbReference type="Proteomes" id="UP000824890">
    <property type="component" value="Unassembled WGS sequence"/>
</dbReference>
<dbReference type="PANTHER" id="PTHR35358:SF5">
    <property type="entry name" value="PHOSPHOLIPASE-LIKE PROTEIN (PEARLI 4) FAMILY PROTEIN"/>
    <property type="match status" value="1"/>
</dbReference>
<feature type="coiled-coil region" evidence="1">
    <location>
        <begin position="695"/>
        <end position="743"/>
    </location>
</feature>
<feature type="compositionally biased region" description="Basic and acidic residues" evidence="2">
    <location>
        <begin position="223"/>
        <end position="234"/>
    </location>
</feature>
<evidence type="ECO:0000313" key="3">
    <source>
        <dbReference type="EMBL" id="KAH0849069.1"/>
    </source>
</evidence>
<comment type="caution">
    <text evidence="3">The sequence shown here is derived from an EMBL/GenBank/DDBJ whole genome shotgun (WGS) entry which is preliminary data.</text>
</comment>
<sequence>MNEYYNYINSLLFTGHYANSSQRASGRSLSNKLCQKWLKSVGYRLVDIYALRAHLMRVGLFIIARVEIFCLPYVEVIICHKAPLTRYIKSNEVSRSKDETNQKPSLSGNNSSQLSSLLQKFQASYLPIQFSPIICNMDFFSSKKDGKRSGLFGKKSASKSNPATPPHPAAGRSPPPSYLSNKRAETEYDFPISREQRTYPKQPASERVPNSHPRPPVYGYGTPERRERKERMSYEPETNAPSSPYHPSGNRTPERRRKSSEYSREQQDRTYEADTRSNASPFHPFKSPSPSPYHTPDRCREHNADHYEAMYEPEANTMFQNRAPGSPFHQAGNRSPSPYRTPDRHSNEQFEDMYERDGDVTPRNSSPPSPFHPAANRSPPPQSYRTPDRRRNHPDDEQDGEVTPRTSSPPSPFHPAARRSPPPPQQQPYRTPDRRRNHPDNQQSEEVYERDGEVTPRNSSPPSPFHPAASRSPPPQPYRTPERRSNNNHGDEQMEAMYEPDGYVMRQDSPPRSPVHGGAYYSSSDDDNHSTYLFPEIGTPTRSMPVSANTTPVHHNYQIVVAENYEPPELADESQSFSIQEIAKMRGLKEESQSMISESYVSVANYRVKASVAETLQAIISKHGDIAASSKLQSNVTRSYYLESLAAVVMELRTSGLKDLTKTRVAEMAAVVKDMESVKIEVSWLKKAVAELGEAVEYAGEYEAAKAEREACERDLKARKWEMEEMREELGKREKEIRECRERVTAVAGKLGQLEMEGSRLNKNLEMFHSKVDKFQGEAVLLHICERERERSDMSGKVYHDCPNVGNPYHECNDRCFERINSGDVPKKEKRPFGFGKAPWRKDSPPISPVRVVAENRWPLPSYYAKRMVESDESPSFSSSDDTFNANLLSRPPSPLHGNKPESVINWLPMSPSLSVYCKKDFFASNFDHRALIHNGLDTEMTPRTRPKAPEHPLRTHQHMPRTPDSRPRTPERRSSTTDNSTALETRPRTPEHRSNINDNEPRTPEHARVSLGPRPKTAERRARSPEHRERSSRQRSKTPEPQGKYLEPRIPQTQPISHSTGLLKSSPETQETRPKAEEYRARNSRPGSRIPQTQQTSIIECKSLTGEETQSMMSESYVSVGSYKVRASVSDTLQQILDKHGDIASGSKLESLPTRSYFLETLASVVLQLQSTPLKQLKETRVLEMLAVVEDVESVRIRAGWLREALNEILEAARCYDRHDTTAVEKGMCEREALLGRQEMEKILKEVRWKENEVKSFRQGLMETAGRLGDLEMKRARVEKRLAFLSSKVDKFDGESVLEKLF</sequence>
<organism evidence="3 4">
    <name type="scientific">Brassica napus</name>
    <name type="common">Rape</name>
    <dbReference type="NCBI Taxonomy" id="3708"/>
    <lineage>
        <taxon>Eukaryota</taxon>
        <taxon>Viridiplantae</taxon>
        <taxon>Streptophyta</taxon>
        <taxon>Embryophyta</taxon>
        <taxon>Tracheophyta</taxon>
        <taxon>Spermatophyta</taxon>
        <taxon>Magnoliopsida</taxon>
        <taxon>eudicotyledons</taxon>
        <taxon>Gunneridae</taxon>
        <taxon>Pentapetalae</taxon>
        <taxon>rosids</taxon>
        <taxon>malvids</taxon>
        <taxon>Brassicales</taxon>
        <taxon>Brassicaceae</taxon>
        <taxon>Brassiceae</taxon>
        <taxon>Brassica</taxon>
    </lineage>
</organism>
<feature type="region of interest" description="Disordered" evidence="2">
    <location>
        <begin position="871"/>
        <end position="898"/>
    </location>
</feature>
<feature type="compositionally biased region" description="Basic and acidic residues" evidence="2">
    <location>
        <begin position="182"/>
        <end position="198"/>
    </location>
</feature>